<name>A0A9P8QNS2_9HYPO</name>
<gene>
    <name evidence="3" type="ORF">Trco_003002</name>
</gene>
<evidence type="ECO:0000313" key="4">
    <source>
        <dbReference type="Proteomes" id="UP000827724"/>
    </source>
</evidence>
<dbReference type="Proteomes" id="UP000827724">
    <property type="component" value="Unassembled WGS sequence"/>
</dbReference>
<proteinExistence type="predicted"/>
<keyword evidence="2" id="KW-0732">Signal</keyword>
<dbReference type="EMBL" id="JAIWOZ010000002">
    <property type="protein sequence ID" value="KAH6609656.1"/>
    <property type="molecule type" value="Genomic_DNA"/>
</dbReference>
<accession>A0A9P8QNS2</accession>
<dbReference type="AlphaFoldDB" id="A0A9P8QNS2"/>
<evidence type="ECO:0000313" key="3">
    <source>
        <dbReference type="EMBL" id="KAH6609656.1"/>
    </source>
</evidence>
<comment type="caution">
    <text evidence="3">The sequence shown here is derived from an EMBL/GenBank/DDBJ whole genome shotgun (WGS) entry which is preliminary data.</text>
</comment>
<feature type="compositionally biased region" description="Basic and acidic residues" evidence="1">
    <location>
        <begin position="33"/>
        <end position="45"/>
    </location>
</feature>
<protein>
    <submittedName>
        <fullName evidence="3">Uncharacterized protein</fullName>
    </submittedName>
</protein>
<feature type="region of interest" description="Disordered" evidence="1">
    <location>
        <begin position="31"/>
        <end position="99"/>
    </location>
</feature>
<sequence length="99" mass="10650">MQSHLQIDRRARKMSQLLLLALFTAAGLSARKAVADRAPPTEENARGGAEAQQQQQLGPLPNRAFGATDGLQRADPGMKKGGSLQSCRIKERSLGQGLR</sequence>
<reference evidence="3" key="1">
    <citation type="submission" date="2021-08" db="EMBL/GenBank/DDBJ databases">
        <title>Chromosome-Level Trichoderma cornu-damae using Hi-C Data.</title>
        <authorList>
            <person name="Kim C.S."/>
        </authorList>
    </citation>
    <scope>NUCLEOTIDE SEQUENCE</scope>
    <source>
        <strain evidence="3">KA19-0412C</strain>
    </source>
</reference>
<feature type="chain" id="PRO_5040110953" evidence="2">
    <location>
        <begin position="30"/>
        <end position="99"/>
    </location>
</feature>
<keyword evidence="4" id="KW-1185">Reference proteome</keyword>
<evidence type="ECO:0000256" key="2">
    <source>
        <dbReference type="SAM" id="SignalP"/>
    </source>
</evidence>
<evidence type="ECO:0000256" key="1">
    <source>
        <dbReference type="SAM" id="MobiDB-lite"/>
    </source>
</evidence>
<feature type="signal peptide" evidence="2">
    <location>
        <begin position="1"/>
        <end position="29"/>
    </location>
</feature>
<feature type="compositionally biased region" description="Low complexity" evidence="1">
    <location>
        <begin position="46"/>
        <end position="63"/>
    </location>
</feature>
<organism evidence="3 4">
    <name type="scientific">Trichoderma cornu-damae</name>
    <dbReference type="NCBI Taxonomy" id="654480"/>
    <lineage>
        <taxon>Eukaryota</taxon>
        <taxon>Fungi</taxon>
        <taxon>Dikarya</taxon>
        <taxon>Ascomycota</taxon>
        <taxon>Pezizomycotina</taxon>
        <taxon>Sordariomycetes</taxon>
        <taxon>Hypocreomycetidae</taxon>
        <taxon>Hypocreales</taxon>
        <taxon>Hypocreaceae</taxon>
        <taxon>Trichoderma</taxon>
    </lineage>
</organism>